<organism evidence="1 2">
    <name type="scientific">Gimesia panareensis</name>
    <dbReference type="NCBI Taxonomy" id="2527978"/>
    <lineage>
        <taxon>Bacteria</taxon>
        <taxon>Pseudomonadati</taxon>
        <taxon>Planctomycetota</taxon>
        <taxon>Planctomycetia</taxon>
        <taxon>Planctomycetales</taxon>
        <taxon>Planctomycetaceae</taxon>
        <taxon>Gimesia</taxon>
    </lineage>
</organism>
<gene>
    <name evidence="1" type="ORF">Enr10x_20360</name>
</gene>
<evidence type="ECO:0000313" key="2">
    <source>
        <dbReference type="Proteomes" id="UP000315647"/>
    </source>
</evidence>
<proteinExistence type="predicted"/>
<keyword evidence="2" id="KW-1185">Reference proteome</keyword>
<evidence type="ECO:0000313" key="1">
    <source>
        <dbReference type="EMBL" id="QDT26726.1"/>
    </source>
</evidence>
<dbReference type="EMBL" id="CP037421">
    <property type="protein sequence ID" value="QDT26726.1"/>
    <property type="molecule type" value="Genomic_DNA"/>
</dbReference>
<protein>
    <submittedName>
        <fullName evidence="1">Uncharacterized protein</fullName>
    </submittedName>
</protein>
<dbReference type="AlphaFoldDB" id="A0A517Q536"/>
<dbReference type="Proteomes" id="UP000315647">
    <property type="component" value="Chromosome"/>
</dbReference>
<accession>A0A517Q536</accession>
<name>A0A517Q536_9PLAN</name>
<reference evidence="1 2" key="1">
    <citation type="submission" date="2019-03" db="EMBL/GenBank/DDBJ databases">
        <title>Deep-cultivation of Planctomycetes and their phenomic and genomic characterization uncovers novel biology.</title>
        <authorList>
            <person name="Wiegand S."/>
            <person name="Jogler M."/>
            <person name="Boedeker C."/>
            <person name="Pinto D."/>
            <person name="Vollmers J."/>
            <person name="Rivas-Marin E."/>
            <person name="Kohn T."/>
            <person name="Peeters S.H."/>
            <person name="Heuer A."/>
            <person name="Rast P."/>
            <person name="Oberbeckmann S."/>
            <person name="Bunk B."/>
            <person name="Jeske O."/>
            <person name="Meyerdierks A."/>
            <person name="Storesund J.E."/>
            <person name="Kallscheuer N."/>
            <person name="Luecker S."/>
            <person name="Lage O.M."/>
            <person name="Pohl T."/>
            <person name="Merkel B.J."/>
            <person name="Hornburger P."/>
            <person name="Mueller R.-W."/>
            <person name="Bruemmer F."/>
            <person name="Labrenz M."/>
            <person name="Spormann A.M."/>
            <person name="Op den Camp H."/>
            <person name="Overmann J."/>
            <person name="Amann R."/>
            <person name="Jetten M.S.M."/>
            <person name="Mascher T."/>
            <person name="Medema M.H."/>
            <person name="Devos D.P."/>
            <person name="Kaster A.-K."/>
            <person name="Ovreas L."/>
            <person name="Rohde M."/>
            <person name="Galperin M.Y."/>
            <person name="Jogler C."/>
        </authorList>
    </citation>
    <scope>NUCLEOTIDE SEQUENCE [LARGE SCALE GENOMIC DNA]</scope>
    <source>
        <strain evidence="1 2">Enr10</strain>
    </source>
</reference>
<sequence>MAPRLGGDNLPESNGVSDSFLWSATTLDCIREYPLILIELLFSVLRDRVLKRDLNGFKRVLCGKNGRKVVKTGKKRSALMSSCFSNRAETSGFCSVFVALVLNVPVKKVVARARRITRHSGQTQFRVQSSLFSSQGGSVRWDMFRATALSGKPTVAPDCSGGRSYWGPFETVFCQFPARDARPELH</sequence>